<gene>
    <name evidence="7" type="ORF">RHGRI_016270</name>
</gene>
<dbReference type="AlphaFoldDB" id="A0AAV6JTK1"/>
<dbReference type="GO" id="GO:0004842">
    <property type="term" value="F:ubiquitin-protein transferase activity"/>
    <property type="evidence" value="ECO:0007669"/>
    <property type="project" value="TreeGrafter"/>
</dbReference>
<reference evidence="7 8" key="1">
    <citation type="submission" date="2020-08" db="EMBL/GenBank/DDBJ databases">
        <title>Plant Genome Project.</title>
        <authorList>
            <person name="Zhang R.-G."/>
        </authorList>
    </citation>
    <scope>NUCLEOTIDE SEQUENCE [LARGE SCALE GENOMIC DNA]</scope>
    <source>
        <strain evidence="7">WSP0</strain>
        <tissue evidence="7">Leaf</tissue>
    </source>
</reference>
<keyword evidence="2 4" id="KW-0863">Zinc-finger</keyword>
<keyword evidence="8" id="KW-1185">Reference proteome</keyword>
<comment type="caution">
    <text evidence="7">The sequence shown here is derived from an EMBL/GenBank/DDBJ whole genome shotgun (WGS) entry which is preliminary data.</text>
</comment>
<organism evidence="7 8">
    <name type="scientific">Rhododendron griersonianum</name>
    <dbReference type="NCBI Taxonomy" id="479676"/>
    <lineage>
        <taxon>Eukaryota</taxon>
        <taxon>Viridiplantae</taxon>
        <taxon>Streptophyta</taxon>
        <taxon>Embryophyta</taxon>
        <taxon>Tracheophyta</taxon>
        <taxon>Spermatophyta</taxon>
        <taxon>Magnoliopsida</taxon>
        <taxon>eudicotyledons</taxon>
        <taxon>Gunneridae</taxon>
        <taxon>Pentapetalae</taxon>
        <taxon>asterids</taxon>
        <taxon>Ericales</taxon>
        <taxon>Ericaceae</taxon>
        <taxon>Ericoideae</taxon>
        <taxon>Rhodoreae</taxon>
        <taxon>Rhododendron</taxon>
    </lineage>
</organism>
<protein>
    <recommendedName>
        <fullName evidence="6">RING-type domain-containing protein</fullName>
    </recommendedName>
</protein>
<proteinExistence type="predicted"/>
<dbReference type="Pfam" id="PF13920">
    <property type="entry name" value="zf-C3HC4_3"/>
    <property type="match status" value="1"/>
</dbReference>
<dbReference type="Proteomes" id="UP000823749">
    <property type="component" value="Chromosome 6"/>
</dbReference>
<evidence type="ECO:0000256" key="1">
    <source>
        <dbReference type="ARBA" id="ARBA00022723"/>
    </source>
</evidence>
<evidence type="ECO:0000259" key="6">
    <source>
        <dbReference type="PROSITE" id="PS50089"/>
    </source>
</evidence>
<keyword evidence="5" id="KW-0175">Coiled coil</keyword>
<dbReference type="InterPro" id="IPR012337">
    <property type="entry name" value="RNaseH-like_sf"/>
</dbReference>
<evidence type="ECO:0000256" key="4">
    <source>
        <dbReference type="PROSITE-ProRule" id="PRU00175"/>
    </source>
</evidence>
<dbReference type="PROSITE" id="PS50089">
    <property type="entry name" value="ZF_RING_2"/>
    <property type="match status" value="1"/>
</dbReference>
<evidence type="ECO:0000313" key="7">
    <source>
        <dbReference type="EMBL" id="KAG5543483.1"/>
    </source>
</evidence>
<dbReference type="Gene3D" id="3.30.40.10">
    <property type="entry name" value="Zinc/RING finger domain, C3HC4 (zinc finger)"/>
    <property type="match status" value="1"/>
</dbReference>
<dbReference type="SUPFAM" id="SSF53098">
    <property type="entry name" value="Ribonuclease H-like"/>
    <property type="match status" value="1"/>
</dbReference>
<accession>A0AAV6JTK1</accession>
<dbReference type="InterPro" id="IPR007021">
    <property type="entry name" value="DUF659"/>
</dbReference>
<evidence type="ECO:0000256" key="2">
    <source>
        <dbReference type="ARBA" id="ARBA00022771"/>
    </source>
</evidence>
<dbReference type="CDD" id="cd16649">
    <property type="entry name" value="mRING-HC-C3HC5_CGRF1-like"/>
    <property type="match status" value="1"/>
</dbReference>
<dbReference type="InterPro" id="IPR013083">
    <property type="entry name" value="Znf_RING/FYVE/PHD"/>
</dbReference>
<dbReference type="FunFam" id="3.30.40.10:FF:000239">
    <property type="entry name" value="probable BOI-related E3 ubiquitin-protein ligase 2"/>
    <property type="match status" value="1"/>
</dbReference>
<sequence>MALHQHHQFQQQQSSKPFGVWLFVYSVHVVGFAPGPVPAADGSDGGVELPWNYGLEPSKKRLKEQDFLENNSQMSSVDFFNQARSVSTGLGLSLDNGRLASSGDSPFLGLIINDEIDRELQSQDAEIDRFLKVQGDRLRQEVVKVVQDNQLQTLSFVEEKVLGKLRQKEAEVENINKKNAELELQMEQLAVEAGAWQQRAEYNENVINTLKFNLQQVYAQSRDSKEGCGDSEVDDTASCCNGRATDFHLLCKENIERKGLMTCKVCRVNEVCMLLLPCKHLCLCKECDNKLSLCPLCQSAKFMSFEVYMEMSSMSSMGSSSTVSATSKPVDHDENAPLWDYVTKLIKRGEGGNNTKFKCNLCNLEFQGSYMRVKAHLLLTKDKGIRLCSVVKERSELLVEIRKAHEEAEKRKIMAQPKNVPLPPPSTTIGGVGGFRLEGYDPEPKKRKAAGNSPLEKAMNMGARETLHSHIARMFYSAGLPFHLARNPYFIAAFQFAAENNIPGYVPPGYNLLRTTLLQKERAHIALLLEPIKKTWNEKGLSVVADGWSDAQRRPLINFMGASDGGAIFMRAVNCEGETKDKTFIAKLLGEAINEVGPQNVVQVITDNAPVCSAAGSIIEGIYPKIFWTPCVVHTLNLALKNMCAPKETGVAGFAFDESLWIEHVIDDVMFVKNFIMNHSMRLAIFNEFVSLKLLSIADTRFASSIIMLKRFKLISRGLQAMVISERWSSYREDDVGKAASVKEKVLSDIWWDKIDYILSFTLPIYEMLIFCDTDRPCLHLVYEMWDSMIEKVKASIYRHEGKLENEESTFYSVVYQILVERWTKSSTPLHCLAHSLNPRYYSTTWLVGNHVASHLDEEISAMRMKCFKRFFPNQDERRVVNIEYAKFSGCLDGFGDSDSMVDRGVLEPRVWWRQPLYTEGETKLWDICGDAFDSMGGVGMLEVADLSLDEPEMEAVIFRDEVDEVQDP</sequence>
<feature type="domain" description="RING-type" evidence="6">
    <location>
        <begin position="263"/>
        <end position="298"/>
    </location>
</feature>
<dbReference type="PANTHER" id="PTHR42647">
    <property type="entry name" value="SBP (S-RIBONUCLEASE BINDING PROTEIN) FAMILY PROTEIN"/>
    <property type="match status" value="1"/>
</dbReference>
<dbReference type="Pfam" id="PF04937">
    <property type="entry name" value="DUF659"/>
    <property type="match status" value="1"/>
</dbReference>
<dbReference type="PANTHER" id="PTHR42647:SF10">
    <property type="entry name" value="F2G19.2"/>
    <property type="match status" value="1"/>
</dbReference>
<dbReference type="EMBL" id="JACTNZ010000006">
    <property type="protein sequence ID" value="KAG5543484.1"/>
    <property type="molecule type" value="Genomic_DNA"/>
</dbReference>
<evidence type="ECO:0000256" key="5">
    <source>
        <dbReference type="SAM" id="Coils"/>
    </source>
</evidence>
<keyword evidence="1" id="KW-0479">Metal-binding</keyword>
<keyword evidence="3" id="KW-0862">Zinc</keyword>
<evidence type="ECO:0000313" key="8">
    <source>
        <dbReference type="Proteomes" id="UP000823749"/>
    </source>
</evidence>
<name>A0AAV6JTK1_9ERIC</name>
<dbReference type="EMBL" id="JACTNZ010000006">
    <property type="protein sequence ID" value="KAG5543483.1"/>
    <property type="molecule type" value="Genomic_DNA"/>
</dbReference>
<dbReference type="GO" id="GO:0008270">
    <property type="term" value="F:zinc ion binding"/>
    <property type="evidence" value="ECO:0007669"/>
    <property type="project" value="UniProtKB-KW"/>
</dbReference>
<feature type="coiled-coil region" evidence="5">
    <location>
        <begin position="158"/>
        <end position="199"/>
    </location>
</feature>
<evidence type="ECO:0000256" key="3">
    <source>
        <dbReference type="ARBA" id="ARBA00022833"/>
    </source>
</evidence>
<dbReference type="InterPro" id="IPR001841">
    <property type="entry name" value="Znf_RING"/>
</dbReference>